<proteinExistence type="predicted"/>
<name>A0A917E6V1_9HYPH</name>
<reference evidence="1" key="2">
    <citation type="submission" date="2020-09" db="EMBL/GenBank/DDBJ databases">
        <authorList>
            <person name="Sun Q."/>
            <person name="Zhou Y."/>
        </authorList>
    </citation>
    <scope>NUCLEOTIDE SEQUENCE</scope>
    <source>
        <strain evidence="1">CGMCC 1.15367</strain>
    </source>
</reference>
<dbReference type="EMBL" id="BMIQ01000004">
    <property type="protein sequence ID" value="GGE09075.1"/>
    <property type="molecule type" value="Genomic_DNA"/>
</dbReference>
<dbReference type="AlphaFoldDB" id="A0A917E6V1"/>
<dbReference type="Proteomes" id="UP000644699">
    <property type="component" value="Unassembled WGS sequence"/>
</dbReference>
<evidence type="ECO:0000313" key="1">
    <source>
        <dbReference type="EMBL" id="GGE09075.1"/>
    </source>
</evidence>
<comment type="caution">
    <text evidence="1">The sequence shown here is derived from an EMBL/GenBank/DDBJ whole genome shotgun (WGS) entry which is preliminary data.</text>
</comment>
<gene>
    <name evidence="1" type="ORF">GCM10011390_30210</name>
</gene>
<organism evidence="1 2">
    <name type="scientific">Aureimonas endophytica</name>
    <dbReference type="NCBI Taxonomy" id="2027858"/>
    <lineage>
        <taxon>Bacteria</taxon>
        <taxon>Pseudomonadati</taxon>
        <taxon>Pseudomonadota</taxon>
        <taxon>Alphaproteobacteria</taxon>
        <taxon>Hyphomicrobiales</taxon>
        <taxon>Aurantimonadaceae</taxon>
        <taxon>Aureimonas</taxon>
    </lineage>
</organism>
<sequence>MAQAPKPISETVQSVRPKRRVAMGMGRLRDGRARGASARARAGEKGWARRNLDVAAAMGRGHKLSWLQ</sequence>
<keyword evidence="2" id="KW-1185">Reference proteome</keyword>
<evidence type="ECO:0000313" key="2">
    <source>
        <dbReference type="Proteomes" id="UP000644699"/>
    </source>
</evidence>
<protein>
    <submittedName>
        <fullName evidence="1">Uncharacterized protein</fullName>
    </submittedName>
</protein>
<accession>A0A917E6V1</accession>
<reference evidence="1" key="1">
    <citation type="journal article" date="2014" name="Int. J. Syst. Evol. Microbiol.">
        <title>Complete genome sequence of Corynebacterium casei LMG S-19264T (=DSM 44701T), isolated from a smear-ripened cheese.</title>
        <authorList>
            <consortium name="US DOE Joint Genome Institute (JGI-PGF)"/>
            <person name="Walter F."/>
            <person name="Albersmeier A."/>
            <person name="Kalinowski J."/>
            <person name="Ruckert C."/>
        </authorList>
    </citation>
    <scope>NUCLEOTIDE SEQUENCE</scope>
    <source>
        <strain evidence="1">CGMCC 1.15367</strain>
    </source>
</reference>